<keyword evidence="1" id="KW-0472">Membrane</keyword>
<dbReference type="KEGG" id="cthd:CDO33_14700"/>
<dbReference type="EMBL" id="NIOJ01000018">
    <property type="protein sequence ID" value="PNT99478.1"/>
    <property type="molecule type" value="Genomic_DNA"/>
</dbReference>
<proteinExistence type="predicted"/>
<dbReference type="RefSeq" id="WP_103081293.1">
    <property type="nucleotide sequence ID" value="NZ_CP021850.1"/>
</dbReference>
<evidence type="ECO:0000256" key="1">
    <source>
        <dbReference type="SAM" id="Phobius"/>
    </source>
</evidence>
<dbReference type="AlphaFoldDB" id="A0A2K2FL24"/>
<evidence type="ECO:0008006" key="4">
    <source>
        <dbReference type="Google" id="ProtNLM"/>
    </source>
</evidence>
<sequence>MKKPGRIAVWAFISLAFQLLLLAFIDRVYLPGRVSDVEIVKYAEIGGQKSGGKVKLPEGAQHVALSFDASYASYILGDELVIVDVAGGEEEMVLQEGFVPDFYKWLPDRNMLIYSTRKKGDVRGDIYVETYDADSGVVRDYPEISGLPEGSKVVDIQLSTLTNLVYVKVAAGPARAEIYCYNIMEELSHVMAVSPDTDMHLLNYSDILLYQRNGSDIFVRYNSKGEERELDLGNSMILGVDVEDVVYLGERDQNGNVERIKYGTLQEIQEGKFSYAELIIPCSTEHICIAQDGSIYLNERDKRMLHELKGEIAMEYRGKYVGVFGKYLVTMDNDVLYIEIV</sequence>
<name>A0A2K2FL24_9CLOT</name>
<comment type="caution">
    <text evidence="2">The sequence shown here is derived from an EMBL/GenBank/DDBJ whole genome shotgun (WGS) entry which is preliminary data.</text>
</comment>
<organism evidence="2 3">
    <name type="scientific">Clostridium thermosuccinogenes</name>
    <dbReference type="NCBI Taxonomy" id="84032"/>
    <lineage>
        <taxon>Bacteria</taxon>
        <taxon>Bacillati</taxon>
        <taxon>Bacillota</taxon>
        <taxon>Clostridia</taxon>
        <taxon>Eubacteriales</taxon>
        <taxon>Clostridiaceae</taxon>
        <taxon>Clostridium</taxon>
    </lineage>
</organism>
<feature type="transmembrane region" description="Helical" evidence="1">
    <location>
        <begin position="7"/>
        <end position="25"/>
    </location>
</feature>
<reference evidence="2 3" key="1">
    <citation type="submission" date="2017-06" db="EMBL/GenBank/DDBJ databases">
        <title>Investigating the central metabolism of Clostridium thermosuccinogenes.</title>
        <authorList>
            <person name="Koendjbiharie J.G."/>
            <person name="van Kranenburg R."/>
        </authorList>
    </citation>
    <scope>NUCLEOTIDE SEQUENCE [LARGE SCALE GENOMIC DNA]</scope>
    <source>
        <strain evidence="2 3">DSM 5806</strain>
    </source>
</reference>
<keyword evidence="1" id="KW-0812">Transmembrane</keyword>
<evidence type="ECO:0000313" key="2">
    <source>
        <dbReference type="EMBL" id="PNT99478.1"/>
    </source>
</evidence>
<protein>
    <recommendedName>
        <fullName evidence="4">Dipeptidylpeptidase IV N-terminal domain-containing protein</fullName>
    </recommendedName>
</protein>
<evidence type="ECO:0000313" key="3">
    <source>
        <dbReference type="Proteomes" id="UP000236151"/>
    </source>
</evidence>
<dbReference type="SUPFAM" id="SSF82171">
    <property type="entry name" value="DPP6 N-terminal domain-like"/>
    <property type="match status" value="1"/>
</dbReference>
<dbReference type="OrthoDB" id="1630871at2"/>
<accession>A0A2K2FL24</accession>
<keyword evidence="1" id="KW-1133">Transmembrane helix</keyword>
<dbReference type="Proteomes" id="UP000236151">
    <property type="component" value="Unassembled WGS sequence"/>
</dbReference>
<gene>
    <name evidence="2" type="ORF">CDQ84_08405</name>
</gene>
<keyword evidence="3" id="KW-1185">Reference proteome</keyword>